<dbReference type="PROSITE" id="PS00455">
    <property type="entry name" value="AMP_BINDING"/>
    <property type="match status" value="1"/>
</dbReference>
<organism evidence="9 10">
    <name type="scientific">Kineococcus aurantiacus</name>
    <dbReference type="NCBI Taxonomy" id="37633"/>
    <lineage>
        <taxon>Bacteria</taxon>
        <taxon>Bacillati</taxon>
        <taxon>Actinomycetota</taxon>
        <taxon>Actinomycetes</taxon>
        <taxon>Kineosporiales</taxon>
        <taxon>Kineosporiaceae</taxon>
        <taxon>Kineococcus</taxon>
    </lineage>
</organism>
<comment type="caution">
    <text evidence="9">The sequence shown here is derived from an EMBL/GenBank/DDBJ whole genome shotgun (WGS) entry which is preliminary data.</text>
</comment>
<protein>
    <recommendedName>
        <fullName evidence="6">Acyl-CoA synthetase</fullName>
    </recommendedName>
</protein>
<feature type="region of interest" description="Disordered" evidence="7">
    <location>
        <begin position="1"/>
        <end position="27"/>
    </location>
</feature>
<keyword evidence="4" id="KW-0443">Lipid metabolism</keyword>
<reference evidence="9 10" key="1">
    <citation type="submission" date="2020-07" db="EMBL/GenBank/DDBJ databases">
        <title>Sequencing the genomes of 1000 actinobacteria strains.</title>
        <authorList>
            <person name="Klenk H.-P."/>
        </authorList>
    </citation>
    <scope>NUCLEOTIDE SEQUENCE [LARGE SCALE GENOMIC DNA]</scope>
    <source>
        <strain evidence="9 10">DSM 7487</strain>
    </source>
</reference>
<evidence type="ECO:0000259" key="8">
    <source>
        <dbReference type="Pfam" id="PF00501"/>
    </source>
</evidence>
<comment type="catalytic activity">
    <reaction evidence="5">
        <text>a long-chain fatty acid + ATP + CoA = a long-chain fatty acyl-CoA + AMP + diphosphate</text>
        <dbReference type="Rhea" id="RHEA:15421"/>
        <dbReference type="ChEBI" id="CHEBI:30616"/>
        <dbReference type="ChEBI" id="CHEBI:33019"/>
        <dbReference type="ChEBI" id="CHEBI:57287"/>
        <dbReference type="ChEBI" id="CHEBI:57560"/>
        <dbReference type="ChEBI" id="CHEBI:83139"/>
        <dbReference type="ChEBI" id="CHEBI:456215"/>
        <dbReference type="EC" id="6.2.1.3"/>
    </reaction>
    <physiologicalReaction direction="left-to-right" evidence="5">
        <dbReference type="Rhea" id="RHEA:15422"/>
    </physiologicalReaction>
</comment>
<keyword evidence="2 9" id="KW-0436">Ligase</keyword>
<evidence type="ECO:0000256" key="4">
    <source>
        <dbReference type="ARBA" id="ARBA00023098"/>
    </source>
</evidence>
<dbReference type="InterPro" id="IPR020845">
    <property type="entry name" value="AMP-binding_CS"/>
</dbReference>
<name>A0A7Y9DIY2_9ACTN</name>
<accession>A0A7Y9DIY2</accession>
<comment type="similarity">
    <text evidence="1">Belongs to the ATP-dependent AMP-binding enzyme family.</text>
</comment>
<proteinExistence type="inferred from homology"/>
<dbReference type="Gene3D" id="3.30.300.30">
    <property type="match status" value="1"/>
</dbReference>
<dbReference type="Pfam" id="PF23562">
    <property type="entry name" value="AMP-binding_C_3"/>
    <property type="match status" value="1"/>
</dbReference>
<dbReference type="GO" id="GO:0004467">
    <property type="term" value="F:long-chain fatty acid-CoA ligase activity"/>
    <property type="evidence" value="ECO:0007669"/>
    <property type="project" value="UniProtKB-EC"/>
</dbReference>
<dbReference type="Pfam" id="PF00501">
    <property type="entry name" value="AMP-binding"/>
    <property type="match status" value="1"/>
</dbReference>
<dbReference type="InterPro" id="IPR042099">
    <property type="entry name" value="ANL_N_sf"/>
</dbReference>
<evidence type="ECO:0000256" key="3">
    <source>
        <dbReference type="ARBA" id="ARBA00022832"/>
    </source>
</evidence>
<keyword evidence="3" id="KW-0276">Fatty acid metabolism</keyword>
<dbReference type="InterPro" id="IPR000873">
    <property type="entry name" value="AMP-dep_synth/lig_dom"/>
</dbReference>
<sequence>MPTSFGPTGSGRSSSEPPLVPPATTGNMTDCVVQTAREVPGHVSASRKGADGSWRDVTASEFLSDVVSVAKGFLAAGIVPGDRVGVMGRTSYDWTVVDVAGWFAGAVTVPVYETSSADQVEWILSDSGAVACVVETSANAARIASVRDRLPGLRDVWTLEAGALEELRAAGREVPDADVDRARAVAGPGDPMTVIYTSGTTGRPKGCELTHGNFLDLARNAEAAIPEVLGRPDAATLLFIPLAHVFARFIQALCLVCRVRVGHTPDAKDLLADLGGFRPTFILAVPRVFQKVYNGAEQKAAAGGKLRARIFARAAATADAWSRSLDTGGPSPALRLQHLLFDRLVYSKLRALMGGRVEYAVSGGAPMGEHLAHFFRGAGLVVLEGYGLTETTAPLAVNRPSRIRIGTVGPPLPGTDLAIADDGEVLARGVGVFHEYRGRDRETAEAFADGWFRTGDLGSIDEFGHLTITGRKKEIIVTANGKNVVPAALEDRLRAHPLISQAVVVGDGRHFVGCLVTLDEEALPSWGALHGKPGLDLTTARTDAQVLAEVQAAVDGANASVSRAESIRRFRVLAEDFTVENGYLTPSLKVKRHEVLHDLAAEVEAIYAS</sequence>
<dbReference type="GO" id="GO:0016020">
    <property type="term" value="C:membrane"/>
    <property type="evidence" value="ECO:0007669"/>
    <property type="project" value="TreeGrafter"/>
</dbReference>
<dbReference type="EMBL" id="JACCBB010000001">
    <property type="protein sequence ID" value="NYD21074.1"/>
    <property type="molecule type" value="Genomic_DNA"/>
</dbReference>
<evidence type="ECO:0000256" key="2">
    <source>
        <dbReference type="ARBA" id="ARBA00022598"/>
    </source>
</evidence>
<evidence type="ECO:0000256" key="1">
    <source>
        <dbReference type="ARBA" id="ARBA00006432"/>
    </source>
</evidence>
<feature type="domain" description="AMP-dependent synthetase/ligase" evidence="8">
    <location>
        <begin position="36"/>
        <end position="436"/>
    </location>
</feature>
<keyword evidence="10" id="KW-1185">Reference proteome</keyword>
<dbReference type="SUPFAM" id="SSF56801">
    <property type="entry name" value="Acetyl-CoA synthetase-like"/>
    <property type="match status" value="1"/>
</dbReference>
<dbReference type="CDD" id="cd05907">
    <property type="entry name" value="VL_LC_FACS_like"/>
    <property type="match status" value="1"/>
</dbReference>
<dbReference type="PANTHER" id="PTHR43272:SF32">
    <property type="entry name" value="AMP-DEPENDENT SYNTHETASE_LIGASE DOMAIN-CONTAINING PROTEIN"/>
    <property type="match status" value="1"/>
</dbReference>
<dbReference type="AlphaFoldDB" id="A0A7Y9DIY2"/>
<evidence type="ECO:0000256" key="6">
    <source>
        <dbReference type="ARBA" id="ARBA00032875"/>
    </source>
</evidence>
<feature type="compositionally biased region" description="Polar residues" evidence="7">
    <location>
        <begin position="1"/>
        <end position="16"/>
    </location>
</feature>
<gene>
    <name evidence="9" type="ORF">BJ968_000614</name>
</gene>
<dbReference type="InterPro" id="IPR045851">
    <property type="entry name" value="AMP-bd_C_sf"/>
</dbReference>
<evidence type="ECO:0000256" key="7">
    <source>
        <dbReference type="SAM" id="MobiDB-lite"/>
    </source>
</evidence>
<dbReference type="PANTHER" id="PTHR43272">
    <property type="entry name" value="LONG-CHAIN-FATTY-ACID--COA LIGASE"/>
    <property type="match status" value="1"/>
</dbReference>
<evidence type="ECO:0000256" key="5">
    <source>
        <dbReference type="ARBA" id="ARBA00024484"/>
    </source>
</evidence>
<evidence type="ECO:0000313" key="9">
    <source>
        <dbReference type="EMBL" id="NYD21074.1"/>
    </source>
</evidence>
<dbReference type="Gene3D" id="3.40.50.12780">
    <property type="entry name" value="N-terminal domain of ligase-like"/>
    <property type="match status" value="1"/>
</dbReference>
<evidence type="ECO:0000313" key="10">
    <source>
        <dbReference type="Proteomes" id="UP000521922"/>
    </source>
</evidence>
<dbReference type="Proteomes" id="UP000521922">
    <property type="component" value="Unassembled WGS sequence"/>
</dbReference>